<reference evidence="1 2" key="1">
    <citation type="submission" date="2019-09" db="EMBL/GenBank/DDBJ databases">
        <title>Taxonomic organization of the family Brucellaceae based on a phylogenomic approach.</title>
        <authorList>
            <person name="Leclercq S."/>
            <person name="Cloeckaert A."/>
            <person name="Zygmunt M.S."/>
        </authorList>
    </citation>
    <scope>NUCLEOTIDE SEQUENCE [LARGE SCALE GENOMIC DNA]</scope>
    <source>
        <strain evidence="1 2">CCUG 34461</strain>
    </source>
</reference>
<sequence>MREEQLWREWYAWFPVKPVDDGLYWLEIVWRRRNPQTGRWEYRSFRSDHEKDVEAALREI</sequence>
<protein>
    <submittedName>
        <fullName evidence="1">Uncharacterized protein</fullName>
    </submittedName>
</protein>
<proteinExistence type="predicted"/>
<organism evidence="1 2">
    <name type="scientific">Brucella anthropi</name>
    <name type="common">Ochrobactrum anthropi</name>
    <dbReference type="NCBI Taxonomy" id="529"/>
    <lineage>
        <taxon>Bacteria</taxon>
        <taxon>Pseudomonadati</taxon>
        <taxon>Pseudomonadota</taxon>
        <taxon>Alphaproteobacteria</taxon>
        <taxon>Hyphomicrobiales</taxon>
        <taxon>Brucellaceae</taxon>
        <taxon>Brucella/Ochrobactrum group</taxon>
        <taxon>Brucella</taxon>
    </lineage>
</organism>
<comment type="caution">
    <text evidence="1">The sequence shown here is derived from an EMBL/GenBank/DDBJ whole genome shotgun (WGS) entry which is preliminary data.</text>
</comment>
<name>A0A6I0DGU8_BRUAN</name>
<gene>
    <name evidence="1" type="ORF">F9L06_25875</name>
</gene>
<evidence type="ECO:0000313" key="1">
    <source>
        <dbReference type="EMBL" id="KAB2788952.1"/>
    </source>
</evidence>
<accession>A0A6I0DGU8</accession>
<dbReference type="EMBL" id="WBWX01000024">
    <property type="protein sequence ID" value="KAB2788952.1"/>
    <property type="molecule type" value="Genomic_DNA"/>
</dbReference>
<evidence type="ECO:0000313" key="2">
    <source>
        <dbReference type="Proteomes" id="UP000441102"/>
    </source>
</evidence>
<dbReference type="Proteomes" id="UP000441102">
    <property type="component" value="Unassembled WGS sequence"/>
</dbReference>
<dbReference type="RefSeq" id="WP_151577217.1">
    <property type="nucleotide sequence ID" value="NZ_WBWX01000024.1"/>
</dbReference>
<dbReference type="AlphaFoldDB" id="A0A6I0DGU8"/>